<keyword evidence="3" id="KW-1185">Reference proteome</keyword>
<evidence type="ECO:0000313" key="3">
    <source>
        <dbReference type="Proteomes" id="UP000284375"/>
    </source>
</evidence>
<dbReference type="Proteomes" id="UP000284375">
    <property type="component" value="Unassembled WGS sequence"/>
</dbReference>
<organism evidence="2 3">
    <name type="scientific">Cytospora chrysosperma</name>
    <name type="common">Cytospora canker fungus</name>
    <name type="synonym">Sphaeria chrysosperma</name>
    <dbReference type="NCBI Taxonomy" id="252740"/>
    <lineage>
        <taxon>Eukaryota</taxon>
        <taxon>Fungi</taxon>
        <taxon>Dikarya</taxon>
        <taxon>Ascomycota</taxon>
        <taxon>Pezizomycotina</taxon>
        <taxon>Sordariomycetes</taxon>
        <taxon>Sordariomycetidae</taxon>
        <taxon>Diaporthales</taxon>
        <taxon>Cytosporaceae</taxon>
        <taxon>Cytospora</taxon>
    </lineage>
</organism>
<dbReference type="SUPFAM" id="SSF48576">
    <property type="entry name" value="Terpenoid synthases"/>
    <property type="match status" value="1"/>
</dbReference>
<dbReference type="STRING" id="252740.A0A423VNA6"/>
<dbReference type="AlphaFoldDB" id="A0A423VNA6"/>
<dbReference type="InterPro" id="IPR008949">
    <property type="entry name" value="Isoprenoid_synthase_dom_sf"/>
</dbReference>
<dbReference type="EMBL" id="LJZO01000037">
    <property type="protein sequence ID" value="ROV92483.1"/>
    <property type="molecule type" value="Genomic_DNA"/>
</dbReference>
<dbReference type="OrthoDB" id="2861623at2759"/>
<evidence type="ECO:0000256" key="1">
    <source>
        <dbReference type="SAM" id="MobiDB-lite"/>
    </source>
</evidence>
<name>A0A423VNA6_CYTCH</name>
<proteinExistence type="predicted"/>
<evidence type="ECO:0008006" key="4">
    <source>
        <dbReference type="Google" id="ProtNLM"/>
    </source>
</evidence>
<protein>
    <recommendedName>
        <fullName evidence="4">Terpene synthase</fullName>
    </recommendedName>
</protein>
<comment type="caution">
    <text evidence="2">The sequence shown here is derived from an EMBL/GenBank/DDBJ whole genome shotgun (WGS) entry which is preliminary data.</text>
</comment>
<accession>A0A423VNA6</accession>
<feature type="region of interest" description="Disordered" evidence="1">
    <location>
        <begin position="315"/>
        <end position="338"/>
    </location>
</feature>
<dbReference type="Gene3D" id="1.10.600.10">
    <property type="entry name" value="Farnesyl Diphosphate Synthase"/>
    <property type="match status" value="1"/>
</dbReference>
<gene>
    <name evidence="2" type="ORF">VSDG_06727</name>
</gene>
<sequence>MSAPVAKLSTANSRVDNAREALLSSIKGRSITIPNLKPDFDDWRGIRSRHVSQWLEQLRDKVKTRLEIFSFDEYKRERLEAADFALFTALWWPDSPSLAHSEILAYLVIWLFTWDDEVDEPTGAYADDQKGAQLYRDQTLQFVGACLGLSNPGVCPQSRIVQSFDVIGSALSASYNTNQRQRFYNEIARFMEASEAEQVCRLDGRLFTLDEYWQVRMGTSAVYIASAVGEFSMGCDSALPLEVMQCSAMKALWDETNIIISITNDILSLRKETKLGCIDSIVPLTFVLTKDLQAALAASLTALRASKKRFDETARALSNGDSSGTEASAGLKKQIDRA</sequence>
<dbReference type="Pfam" id="PF19086">
    <property type="entry name" value="Terpene_syn_C_2"/>
    <property type="match status" value="1"/>
</dbReference>
<reference evidence="2 3" key="1">
    <citation type="submission" date="2015-09" db="EMBL/GenBank/DDBJ databases">
        <title>Host preference determinants of Valsa canker pathogens revealed by comparative genomics.</title>
        <authorList>
            <person name="Yin Z."/>
            <person name="Huang L."/>
        </authorList>
    </citation>
    <scope>NUCLEOTIDE SEQUENCE [LARGE SCALE GENOMIC DNA]</scope>
    <source>
        <strain evidence="2 3">YSFL</strain>
    </source>
</reference>
<evidence type="ECO:0000313" key="2">
    <source>
        <dbReference type="EMBL" id="ROV92483.1"/>
    </source>
</evidence>